<reference evidence="1 2" key="1">
    <citation type="submission" date="2015-12" db="EMBL/GenBank/DDBJ databases">
        <title>Draft genome sequence of Streptomyces silvensis ATCC 53525, a producer of novel hormone antagonists.</title>
        <authorList>
            <person name="Johnston C.W."/>
            <person name="Li Y."/>
            <person name="Magarvey N.A."/>
        </authorList>
    </citation>
    <scope>NUCLEOTIDE SEQUENCE [LARGE SCALE GENOMIC DNA]</scope>
    <source>
        <strain evidence="1 2">ATCC 53525</strain>
    </source>
</reference>
<comment type="caution">
    <text evidence="1">The sequence shown here is derived from an EMBL/GenBank/DDBJ whole genome shotgun (WGS) entry which is preliminary data.</text>
</comment>
<dbReference type="AlphaFoldDB" id="A0A0W7X807"/>
<evidence type="ECO:0000313" key="1">
    <source>
        <dbReference type="EMBL" id="KUF18754.1"/>
    </source>
</evidence>
<dbReference type="STRING" id="1765722.AT728_06820"/>
<gene>
    <name evidence="1" type="ORF">AT728_06820</name>
</gene>
<dbReference type="EMBL" id="LOCL01000029">
    <property type="protein sequence ID" value="KUF18754.1"/>
    <property type="molecule type" value="Genomic_DNA"/>
</dbReference>
<sequence>MDRHPLTPLAAKVITDLAKVGIPAHVVDNSDDRSHVHCGVVLHLYSCPSDPSGQELLLRWYVPDEDGYRGEGARERLEVMGAAATLTAAVVSVLTAFGHRVRTAYEEPDLPYPFVYVQFMDETP</sequence>
<protein>
    <submittedName>
        <fullName evidence="1">Uncharacterized protein</fullName>
    </submittedName>
</protein>
<evidence type="ECO:0000313" key="2">
    <source>
        <dbReference type="Proteomes" id="UP000054804"/>
    </source>
</evidence>
<keyword evidence="2" id="KW-1185">Reference proteome</keyword>
<dbReference type="Proteomes" id="UP000054804">
    <property type="component" value="Unassembled WGS sequence"/>
</dbReference>
<name>A0A0W7X807_9ACTN</name>
<organism evidence="1 2">
    <name type="scientific">Streptomyces silvensis</name>
    <dbReference type="NCBI Taxonomy" id="1765722"/>
    <lineage>
        <taxon>Bacteria</taxon>
        <taxon>Bacillati</taxon>
        <taxon>Actinomycetota</taxon>
        <taxon>Actinomycetes</taxon>
        <taxon>Kitasatosporales</taxon>
        <taxon>Streptomycetaceae</taxon>
        <taxon>Streptomyces</taxon>
    </lineage>
</organism>
<accession>A0A0W7X807</accession>
<proteinExistence type="predicted"/>